<keyword evidence="3" id="KW-1185">Reference proteome</keyword>
<dbReference type="HOGENOM" id="CLU_1714662_0_0_1"/>
<reference evidence="3" key="2">
    <citation type="submission" date="2015-01" db="EMBL/GenBank/DDBJ databases">
        <title>Evolutionary Origins and Diversification of the Mycorrhizal Mutualists.</title>
        <authorList>
            <consortium name="DOE Joint Genome Institute"/>
            <consortium name="Mycorrhizal Genomics Consortium"/>
            <person name="Kohler A."/>
            <person name="Kuo A."/>
            <person name="Nagy L.G."/>
            <person name="Floudas D."/>
            <person name="Copeland A."/>
            <person name="Barry K.W."/>
            <person name="Cichocki N."/>
            <person name="Veneault-Fourrey C."/>
            <person name="LaButti K."/>
            <person name="Lindquist E.A."/>
            <person name="Lipzen A."/>
            <person name="Lundell T."/>
            <person name="Morin E."/>
            <person name="Murat C."/>
            <person name="Riley R."/>
            <person name="Ohm R."/>
            <person name="Sun H."/>
            <person name="Tunlid A."/>
            <person name="Henrissat B."/>
            <person name="Grigoriev I.V."/>
            <person name="Hibbett D.S."/>
            <person name="Martin F."/>
        </authorList>
    </citation>
    <scope>NUCLEOTIDE SEQUENCE [LARGE SCALE GENOMIC DNA]</scope>
    <source>
        <strain evidence="3">MUT 4182</strain>
    </source>
</reference>
<evidence type="ECO:0000313" key="3">
    <source>
        <dbReference type="Proteomes" id="UP000054248"/>
    </source>
</evidence>
<gene>
    <name evidence="2" type="ORF">M407DRAFT_34617</name>
</gene>
<feature type="compositionally biased region" description="Gly residues" evidence="1">
    <location>
        <begin position="13"/>
        <end position="24"/>
    </location>
</feature>
<dbReference type="AlphaFoldDB" id="A0A0C3K2Z0"/>
<evidence type="ECO:0000256" key="1">
    <source>
        <dbReference type="SAM" id="MobiDB-lite"/>
    </source>
</evidence>
<dbReference type="EMBL" id="KN823818">
    <property type="protein sequence ID" value="KIO15788.1"/>
    <property type="molecule type" value="Genomic_DNA"/>
</dbReference>
<feature type="region of interest" description="Disordered" evidence="1">
    <location>
        <begin position="1"/>
        <end position="35"/>
    </location>
</feature>
<feature type="region of interest" description="Disordered" evidence="1">
    <location>
        <begin position="84"/>
        <end position="109"/>
    </location>
</feature>
<reference evidence="2 3" key="1">
    <citation type="submission" date="2014-04" db="EMBL/GenBank/DDBJ databases">
        <authorList>
            <consortium name="DOE Joint Genome Institute"/>
            <person name="Kuo A."/>
            <person name="Girlanda M."/>
            <person name="Perotto S."/>
            <person name="Kohler A."/>
            <person name="Nagy L.G."/>
            <person name="Floudas D."/>
            <person name="Copeland A."/>
            <person name="Barry K.W."/>
            <person name="Cichocki N."/>
            <person name="Veneault-Fourrey C."/>
            <person name="LaButti K."/>
            <person name="Lindquist E.A."/>
            <person name="Lipzen A."/>
            <person name="Lundell T."/>
            <person name="Morin E."/>
            <person name="Murat C."/>
            <person name="Sun H."/>
            <person name="Tunlid A."/>
            <person name="Henrissat B."/>
            <person name="Grigoriev I.V."/>
            <person name="Hibbett D.S."/>
            <person name="Martin F."/>
            <person name="Nordberg H.P."/>
            <person name="Cantor M.N."/>
            <person name="Hua S.X."/>
        </authorList>
    </citation>
    <scope>NUCLEOTIDE SEQUENCE [LARGE SCALE GENOMIC DNA]</scope>
    <source>
        <strain evidence="2 3">MUT 4182</strain>
    </source>
</reference>
<sequence length="153" mass="16041">MPLATPPQIEGMSGKGRFGFGGNGDIPSGMAEEERERSVAHVTVLGLLMRRRMSPGPSVWIVNVAMAIAGAEGEELSLGAEESYTPLLPSSDTDNGRVATTPNLDQGAPPPPSLPCCCWWMVTTSLLMDSGTSSLRARGRGGSVLCITTEEHG</sequence>
<organism evidence="2 3">
    <name type="scientific">Tulasnella calospora MUT 4182</name>
    <dbReference type="NCBI Taxonomy" id="1051891"/>
    <lineage>
        <taxon>Eukaryota</taxon>
        <taxon>Fungi</taxon>
        <taxon>Dikarya</taxon>
        <taxon>Basidiomycota</taxon>
        <taxon>Agaricomycotina</taxon>
        <taxon>Agaricomycetes</taxon>
        <taxon>Cantharellales</taxon>
        <taxon>Tulasnellaceae</taxon>
        <taxon>Tulasnella</taxon>
    </lineage>
</organism>
<feature type="compositionally biased region" description="Polar residues" evidence="1">
    <location>
        <begin position="88"/>
        <end position="104"/>
    </location>
</feature>
<dbReference type="Proteomes" id="UP000054248">
    <property type="component" value="Unassembled WGS sequence"/>
</dbReference>
<evidence type="ECO:0000313" key="2">
    <source>
        <dbReference type="EMBL" id="KIO15788.1"/>
    </source>
</evidence>
<proteinExistence type="predicted"/>
<protein>
    <submittedName>
        <fullName evidence="2">Uncharacterized protein</fullName>
    </submittedName>
</protein>
<accession>A0A0C3K2Z0</accession>
<name>A0A0C3K2Z0_9AGAM</name>